<comment type="caution">
    <text evidence="1">The sequence shown here is derived from an EMBL/GenBank/DDBJ whole genome shotgun (WGS) entry which is preliminary data.</text>
</comment>
<dbReference type="RefSeq" id="WP_146929553.1">
    <property type="nucleotide sequence ID" value="NZ_CBCSHZ010000001.1"/>
</dbReference>
<accession>A0A5C6ZYM9</accession>
<gene>
    <name evidence="1" type="ORF">ES724_03340</name>
</gene>
<dbReference type="OrthoDB" id="1340508at2"/>
<name>A0A5C6ZYM9_9FLAO</name>
<organism evidence="1 2">
    <name type="scientific">Gillisia hiemivivida</name>
    <dbReference type="NCBI Taxonomy" id="291190"/>
    <lineage>
        <taxon>Bacteria</taxon>
        <taxon>Pseudomonadati</taxon>
        <taxon>Bacteroidota</taxon>
        <taxon>Flavobacteriia</taxon>
        <taxon>Flavobacteriales</taxon>
        <taxon>Flavobacteriaceae</taxon>
        <taxon>Gillisia</taxon>
    </lineage>
</organism>
<proteinExistence type="predicted"/>
<evidence type="ECO:0000313" key="1">
    <source>
        <dbReference type="EMBL" id="TXD95200.1"/>
    </source>
</evidence>
<reference evidence="1 2" key="1">
    <citation type="submission" date="2019-08" db="EMBL/GenBank/DDBJ databases">
        <title>Genome sequence of Gillisia hiemivivida IC154 (type strain).</title>
        <authorList>
            <person name="Bowman J.P."/>
        </authorList>
    </citation>
    <scope>NUCLEOTIDE SEQUENCE [LARGE SCALE GENOMIC DNA]</scope>
    <source>
        <strain evidence="1 2">IC154</strain>
    </source>
</reference>
<protein>
    <submittedName>
        <fullName evidence="1">Uncharacterized protein</fullName>
    </submittedName>
</protein>
<dbReference type="Proteomes" id="UP000321367">
    <property type="component" value="Unassembled WGS sequence"/>
</dbReference>
<evidence type="ECO:0000313" key="2">
    <source>
        <dbReference type="Proteomes" id="UP000321367"/>
    </source>
</evidence>
<dbReference type="AlphaFoldDB" id="A0A5C6ZYM9"/>
<dbReference type="EMBL" id="VORY01000002">
    <property type="protein sequence ID" value="TXD95200.1"/>
    <property type="molecule type" value="Genomic_DNA"/>
</dbReference>
<keyword evidence="2" id="KW-1185">Reference proteome</keyword>
<sequence>MRDSYDDTAHNYLIDKVKQAFPHQDTNKDWCFVIEKTKRGVNHVHGLSMLNHEELFKDIHDVIKESGIEESEYDVLVGEVENRHCAEKYLRK</sequence>